<protein>
    <recommendedName>
        <fullName evidence="4">PDZ domain-containing protein</fullName>
    </recommendedName>
</protein>
<keyword evidence="3" id="KW-1185">Reference proteome</keyword>
<dbReference type="Proteomes" id="UP001596516">
    <property type="component" value="Unassembled WGS sequence"/>
</dbReference>
<evidence type="ECO:0000313" key="2">
    <source>
        <dbReference type="EMBL" id="MFC7703724.1"/>
    </source>
</evidence>
<accession>A0ABW2UJW9</accession>
<dbReference type="RefSeq" id="WP_377400553.1">
    <property type="nucleotide sequence ID" value="NZ_JBHTFQ010000002.1"/>
</dbReference>
<keyword evidence="1" id="KW-0472">Membrane</keyword>
<organism evidence="2 3">
    <name type="scientific">Plastorhodobacter daqingensis</name>
    <dbReference type="NCBI Taxonomy" id="1387281"/>
    <lineage>
        <taxon>Bacteria</taxon>
        <taxon>Pseudomonadati</taxon>
        <taxon>Pseudomonadota</taxon>
        <taxon>Alphaproteobacteria</taxon>
        <taxon>Rhodobacterales</taxon>
        <taxon>Paracoccaceae</taxon>
        <taxon>Plastorhodobacter</taxon>
    </lineage>
</organism>
<proteinExistence type="predicted"/>
<evidence type="ECO:0000256" key="1">
    <source>
        <dbReference type="SAM" id="Phobius"/>
    </source>
</evidence>
<sequence length="234" mass="25257">MLKPNPGRTARAFGLRGGDVLIGLDGAPFRGTPDVLAVRMAPAAPGREVALTLWRDGRVFSVLAPRPDLGHWAVASSELCSRIGTEPDLAEAAERPGLRSWELWCGPARNSQRPADLLALGEDWLAVALPPLWMLNRRLWTPFVAVVLACLATALVSPFLALLAYGLVMLCTRRARLTLLRGQATTAGLGFWMVIAAHDEREAQNVAQRLDPALCFRWGAKPVAVQAPSLAEIG</sequence>
<name>A0ABW2UJW9_9RHOB</name>
<evidence type="ECO:0008006" key="4">
    <source>
        <dbReference type="Google" id="ProtNLM"/>
    </source>
</evidence>
<dbReference type="Gene3D" id="2.30.42.10">
    <property type="match status" value="1"/>
</dbReference>
<evidence type="ECO:0000313" key="3">
    <source>
        <dbReference type="Proteomes" id="UP001596516"/>
    </source>
</evidence>
<comment type="caution">
    <text evidence="2">The sequence shown here is derived from an EMBL/GenBank/DDBJ whole genome shotgun (WGS) entry which is preliminary data.</text>
</comment>
<reference evidence="3" key="1">
    <citation type="journal article" date="2019" name="Int. J. Syst. Evol. Microbiol.">
        <title>The Global Catalogue of Microorganisms (GCM) 10K type strain sequencing project: providing services to taxonomists for standard genome sequencing and annotation.</title>
        <authorList>
            <consortium name="The Broad Institute Genomics Platform"/>
            <consortium name="The Broad Institute Genome Sequencing Center for Infectious Disease"/>
            <person name="Wu L."/>
            <person name="Ma J."/>
        </authorList>
    </citation>
    <scope>NUCLEOTIDE SEQUENCE [LARGE SCALE GENOMIC DNA]</scope>
    <source>
        <strain evidence="3">CGMCC 1.12750</strain>
    </source>
</reference>
<keyword evidence="1" id="KW-1133">Transmembrane helix</keyword>
<keyword evidence="1" id="KW-0812">Transmembrane</keyword>
<gene>
    <name evidence="2" type="ORF">ACFQXB_05915</name>
</gene>
<dbReference type="EMBL" id="JBHTFQ010000002">
    <property type="protein sequence ID" value="MFC7703724.1"/>
    <property type="molecule type" value="Genomic_DNA"/>
</dbReference>
<dbReference type="InterPro" id="IPR036034">
    <property type="entry name" value="PDZ_sf"/>
</dbReference>
<feature type="transmembrane region" description="Helical" evidence="1">
    <location>
        <begin position="139"/>
        <end position="171"/>
    </location>
</feature>
<dbReference type="SUPFAM" id="SSF50156">
    <property type="entry name" value="PDZ domain-like"/>
    <property type="match status" value="1"/>
</dbReference>